<keyword evidence="9 12" id="KW-0472">Membrane</keyword>
<reference evidence="13 14" key="1">
    <citation type="journal article" date="2018" name="MBio">
        <title>Comparative Genomics Reveals the Core Gene Toolbox for the Fungus-Insect Symbiosis.</title>
        <authorList>
            <person name="Wang Y."/>
            <person name="Stata M."/>
            <person name="Wang W."/>
            <person name="Stajich J.E."/>
            <person name="White M.M."/>
            <person name="Moncalvo J.M."/>
        </authorList>
    </citation>
    <scope>NUCLEOTIDE SEQUENCE [LARGE SCALE GENOMIC DNA]</scope>
    <source>
        <strain evidence="13 14">SWE-8-4</strain>
    </source>
</reference>
<comment type="caution">
    <text evidence="13">The sequence shown here is derived from an EMBL/GenBank/DDBJ whole genome shotgun (WGS) entry which is preliminary data.</text>
</comment>
<keyword evidence="14" id="KW-1185">Reference proteome</keyword>
<evidence type="ECO:0000313" key="14">
    <source>
        <dbReference type="Proteomes" id="UP000245383"/>
    </source>
</evidence>
<evidence type="ECO:0000313" key="13">
    <source>
        <dbReference type="EMBL" id="PVU94344.1"/>
    </source>
</evidence>
<accession>A0A2T9YQ17</accession>
<comment type="catalytic activity">
    <reaction evidence="11">
        <text>Fe(II)-heme o + 2 A + H2O = Fe(II)-heme a + 2 AH2</text>
        <dbReference type="Rhea" id="RHEA:63388"/>
        <dbReference type="ChEBI" id="CHEBI:13193"/>
        <dbReference type="ChEBI" id="CHEBI:15377"/>
        <dbReference type="ChEBI" id="CHEBI:17499"/>
        <dbReference type="ChEBI" id="CHEBI:60530"/>
        <dbReference type="ChEBI" id="CHEBI:61715"/>
        <dbReference type="EC" id="1.17.99.9"/>
    </reaction>
    <physiologicalReaction direction="left-to-right" evidence="11">
        <dbReference type="Rhea" id="RHEA:63389"/>
    </physiologicalReaction>
</comment>
<dbReference type="AlphaFoldDB" id="A0A2T9YQ17"/>
<keyword evidence="4" id="KW-0479">Metal-binding</keyword>
<dbReference type="GO" id="GO:0120547">
    <property type="term" value="F:heme A synthase activity"/>
    <property type="evidence" value="ECO:0007669"/>
    <property type="project" value="UniProtKB-EC"/>
</dbReference>
<dbReference type="GO" id="GO:0006784">
    <property type="term" value="P:heme A biosynthetic process"/>
    <property type="evidence" value="ECO:0007669"/>
    <property type="project" value="InterPro"/>
</dbReference>
<comment type="subcellular location">
    <subcellularLocation>
        <location evidence="2">Membrane</location>
        <topology evidence="2">Multi-pass membrane protein</topology>
    </subcellularLocation>
</comment>
<feature type="transmembrane region" description="Helical" evidence="12">
    <location>
        <begin position="6"/>
        <end position="25"/>
    </location>
</feature>
<evidence type="ECO:0000256" key="11">
    <source>
        <dbReference type="ARBA" id="ARBA00048044"/>
    </source>
</evidence>
<dbReference type="EMBL" id="MBFR01000094">
    <property type="protein sequence ID" value="PVU94344.1"/>
    <property type="molecule type" value="Genomic_DNA"/>
</dbReference>
<evidence type="ECO:0000256" key="1">
    <source>
        <dbReference type="ARBA" id="ARBA00001970"/>
    </source>
</evidence>
<keyword evidence="5 12" id="KW-1133">Transmembrane helix</keyword>
<evidence type="ECO:0000256" key="2">
    <source>
        <dbReference type="ARBA" id="ARBA00004141"/>
    </source>
</evidence>
<sequence length="292" mass="32806">MEWFHRNIGRLLGLVYTIPAIYFIYKGKIHKKNALKAVGLGSLIGAQGLVGWFMVSSGLNQELAEIPGAVPRVSQYRLTMHLGMAYLLYTMFFLYGSKTVKLNRLVNGKIKNIDKLREIINRPEVRKFEVGVKHLTKFGIVVCLSGGMVAGLDAGLVYNEFPLMGGRLLPPFEEYWSNIYAENIFGQVQGMWHNLFENPTTVQMVHRTMAMSMCFGVSYIWWVGRRLKLNLANRVMLNSVFFFMLTQVGLGIGTLVNYVPLAWASAHQANSVLLVASLLGLSNTLKKLPKVV</sequence>
<dbReference type="GO" id="GO:0046872">
    <property type="term" value="F:metal ion binding"/>
    <property type="evidence" value="ECO:0007669"/>
    <property type="project" value="UniProtKB-KW"/>
</dbReference>
<feature type="transmembrane region" description="Helical" evidence="12">
    <location>
        <begin position="75"/>
        <end position="95"/>
    </location>
</feature>
<dbReference type="GO" id="GO:0005743">
    <property type="term" value="C:mitochondrial inner membrane"/>
    <property type="evidence" value="ECO:0007669"/>
    <property type="project" value="TreeGrafter"/>
</dbReference>
<feature type="transmembrane region" description="Helical" evidence="12">
    <location>
        <begin position="37"/>
        <end position="55"/>
    </location>
</feature>
<evidence type="ECO:0008006" key="15">
    <source>
        <dbReference type="Google" id="ProtNLM"/>
    </source>
</evidence>
<keyword evidence="3 12" id="KW-0812">Transmembrane</keyword>
<gene>
    <name evidence="13" type="ORF">BB561_002605</name>
</gene>
<evidence type="ECO:0000256" key="8">
    <source>
        <dbReference type="ARBA" id="ARBA00023133"/>
    </source>
</evidence>
<keyword evidence="6" id="KW-0560">Oxidoreductase</keyword>
<feature type="transmembrane region" description="Helical" evidence="12">
    <location>
        <begin position="235"/>
        <end position="256"/>
    </location>
</feature>
<evidence type="ECO:0000256" key="5">
    <source>
        <dbReference type="ARBA" id="ARBA00022989"/>
    </source>
</evidence>
<evidence type="ECO:0000256" key="9">
    <source>
        <dbReference type="ARBA" id="ARBA00023136"/>
    </source>
</evidence>
<proteinExistence type="predicted"/>
<keyword evidence="8" id="KW-0350">Heme biosynthesis</keyword>
<dbReference type="PANTHER" id="PTHR23289:SF2">
    <property type="entry name" value="CYTOCHROME C OXIDASE ASSEMBLY PROTEIN COX15 HOMOLOG"/>
    <property type="match status" value="1"/>
</dbReference>
<dbReference type="GO" id="GO:0016653">
    <property type="term" value="F:oxidoreductase activity, acting on NAD(P)H, heme protein as acceptor"/>
    <property type="evidence" value="ECO:0007669"/>
    <property type="project" value="TreeGrafter"/>
</dbReference>
<evidence type="ECO:0000256" key="7">
    <source>
        <dbReference type="ARBA" id="ARBA00023004"/>
    </source>
</evidence>
<evidence type="ECO:0000256" key="4">
    <source>
        <dbReference type="ARBA" id="ARBA00022723"/>
    </source>
</evidence>
<feature type="transmembrane region" description="Helical" evidence="12">
    <location>
        <begin position="204"/>
        <end position="223"/>
    </location>
</feature>
<name>A0A2T9YQ17_9FUNG</name>
<comment type="pathway">
    <text evidence="10">Porphyrin-containing compound metabolism; heme A biosynthesis; heme A from heme O: step 1/1.</text>
</comment>
<dbReference type="Proteomes" id="UP000245383">
    <property type="component" value="Unassembled WGS sequence"/>
</dbReference>
<feature type="transmembrane region" description="Helical" evidence="12">
    <location>
        <begin position="135"/>
        <end position="158"/>
    </location>
</feature>
<organism evidence="13 14">
    <name type="scientific">Smittium simulii</name>
    <dbReference type="NCBI Taxonomy" id="133385"/>
    <lineage>
        <taxon>Eukaryota</taxon>
        <taxon>Fungi</taxon>
        <taxon>Fungi incertae sedis</taxon>
        <taxon>Zoopagomycota</taxon>
        <taxon>Kickxellomycotina</taxon>
        <taxon>Harpellomycetes</taxon>
        <taxon>Harpellales</taxon>
        <taxon>Legeriomycetaceae</taxon>
        <taxon>Smittium</taxon>
    </lineage>
</organism>
<keyword evidence="7" id="KW-0408">Iron</keyword>
<dbReference type="Pfam" id="PF02628">
    <property type="entry name" value="COX15-CtaA"/>
    <property type="match status" value="1"/>
</dbReference>
<dbReference type="STRING" id="133385.A0A2T9YQ17"/>
<dbReference type="PANTHER" id="PTHR23289">
    <property type="entry name" value="CYTOCHROME C OXIDASE ASSEMBLY PROTEIN COX15"/>
    <property type="match status" value="1"/>
</dbReference>
<evidence type="ECO:0000256" key="12">
    <source>
        <dbReference type="SAM" id="Phobius"/>
    </source>
</evidence>
<dbReference type="InterPro" id="IPR003780">
    <property type="entry name" value="COX15/CtaA_fam"/>
</dbReference>
<evidence type="ECO:0000256" key="6">
    <source>
        <dbReference type="ARBA" id="ARBA00023002"/>
    </source>
</evidence>
<comment type="cofactor">
    <cofactor evidence="1">
        <name>heme b</name>
        <dbReference type="ChEBI" id="CHEBI:60344"/>
    </cofactor>
</comment>
<dbReference type="OrthoDB" id="1726137at2759"/>
<evidence type="ECO:0000256" key="3">
    <source>
        <dbReference type="ARBA" id="ARBA00022692"/>
    </source>
</evidence>
<protein>
    <recommendedName>
        <fullName evidence="15">Cytochrome c oxidase assembly protein COX15</fullName>
    </recommendedName>
</protein>
<dbReference type="InterPro" id="IPR023754">
    <property type="entry name" value="HemeA_Synthase_type2"/>
</dbReference>
<evidence type="ECO:0000256" key="10">
    <source>
        <dbReference type="ARBA" id="ARBA00044501"/>
    </source>
</evidence>